<protein>
    <submittedName>
        <fullName evidence="1">Uncharacterized protein</fullName>
    </submittedName>
</protein>
<gene>
    <name evidence="1" type="ORF">GGP71_000397</name>
</gene>
<reference evidence="1" key="1">
    <citation type="submission" date="2022-08" db="EMBL/GenBank/DDBJ databases">
        <title>Genomic Encyclopedia of Type Strains, Phase V (KMG-V): Genome sequencing to study the core and pangenomes of soil and plant-associated prokaryotes.</title>
        <authorList>
            <person name="Whitman W."/>
        </authorList>
    </citation>
    <scope>NUCLEOTIDE SEQUENCE</scope>
    <source>
        <strain evidence="1">0</strain>
    </source>
</reference>
<dbReference type="Proteomes" id="UP001155027">
    <property type="component" value="Unassembled WGS sequence"/>
</dbReference>
<name>A0A9X2R008_9BACT</name>
<dbReference type="AlphaFoldDB" id="A0A9X2R008"/>
<evidence type="ECO:0000313" key="1">
    <source>
        <dbReference type="EMBL" id="MCS3676501.1"/>
    </source>
</evidence>
<dbReference type="EMBL" id="JANUAU010000001">
    <property type="protein sequence ID" value="MCS3676501.1"/>
    <property type="molecule type" value="Genomic_DNA"/>
</dbReference>
<accession>A0A9X2R008</accession>
<comment type="caution">
    <text evidence="1">The sequence shown here is derived from an EMBL/GenBank/DDBJ whole genome shotgun (WGS) entry which is preliminary data.</text>
</comment>
<proteinExistence type="predicted"/>
<sequence length="126" mass="13035">MQGRRPILVGLLLVAFATGGVIGPTVHLVQHGAAQRSTQTEASCHPADVHAAEGPLWTGATDGRVLPECDLCATRLLVVPPTPIPATAPRVVEGRAVEVRSHAAVAPVAADQFIRGPPSFSEARPA</sequence>
<evidence type="ECO:0000313" key="2">
    <source>
        <dbReference type="Proteomes" id="UP001155027"/>
    </source>
</evidence>
<organism evidence="1 2">
    <name type="scientific">Salinibacter ruber</name>
    <dbReference type="NCBI Taxonomy" id="146919"/>
    <lineage>
        <taxon>Bacteria</taxon>
        <taxon>Pseudomonadati</taxon>
        <taxon>Rhodothermota</taxon>
        <taxon>Rhodothermia</taxon>
        <taxon>Rhodothermales</taxon>
        <taxon>Salinibacteraceae</taxon>
        <taxon>Salinibacter</taxon>
    </lineage>
</organism>
<dbReference type="RefSeq" id="WP_183958468.1">
    <property type="nucleotide sequence ID" value="NZ_CALTRV010000007.1"/>
</dbReference>